<name>A0A4R2LHY8_9FIRM</name>
<dbReference type="PANTHER" id="PTHR35005:SF1">
    <property type="entry name" value="2-AMINO-5-FORMYLAMINO-6-RIBOSYLAMINOPYRIMIDIN-4(3H)-ONE 5'-MONOPHOSPHATE DEFORMYLASE"/>
    <property type="match status" value="1"/>
</dbReference>
<sequence length="272" mass="30396">MLNKMHAMNRDQFKELSTKTDLAFLPVSPMEAHGPHLPLSADVLTACQMAEDTARKLQDNGIESLIATPITYCLADAASCFPGTTTIRAETLTAIVEDVCTGLARQGFKKMMLISGHAEGPSIDAIKQGAENVKQKYSDFEFHFSDFFAEGLPKAFHVCKGEHPEWDIHAGEIETAQIMYLHPEWVDMKILNTLKPNHAAEHFFEKWEAGVDNFIDLGAPDTYFGDPRVATAETGRKIFDIISDFIVEEVEKNLLKSENDTLKEAIGWRYSL</sequence>
<evidence type="ECO:0000256" key="5">
    <source>
        <dbReference type="ARBA" id="ARBA00024029"/>
    </source>
</evidence>
<dbReference type="OrthoDB" id="9801445at2"/>
<dbReference type="AlphaFoldDB" id="A0A4R2LHY8"/>
<dbReference type="EMBL" id="SLXA01000006">
    <property type="protein sequence ID" value="TCO84652.1"/>
    <property type="molecule type" value="Genomic_DNA"/>
</dbReference>
<comment type="cofactor">
    <cofactor evidence="1">
        <name>Zn(2+)</name>
        <dbReference type="ChEBI" id="CHEBI:29105"/>
    </cofactor>
</comment>
<dbReference type="Proteomes" id="UP000295711">
    <property type="component" value="Unassembled WGS sequence"/>
</dbReference>
<dbReference type="InterPro" id="IPR003785">
    <property type="entry name" value="Creatininase/forma_Hydrolase"/>
</dbReference>
<comment type="caution">
    <text evidence="6">The sequence shown here is derived from an EMBL/GenBank/DDBJ whole genome shotgun (WGS) entry which is preliminary data.</text>
</comment>
<evidence type="ECO:0000256" key="1">
    <source>
        <dbReference type="ARBA" id="ARBA00001947"/>
    </source>
</evidence>
<evidence type="ECO:0000313" key="7">
    <source>
        <dbReference type="Proteomes" id="UP000295711"/>
    </source>
</evidence>
<gene>
    <name evidence="6" type="ORF">EV212_10679</name>
</gene>
<evidence type="ECO:0000256" key="3">
    <source>
        <dbReference type="ARBA" id="ARBA00022801"/>
    </source>
</evidence>
<dbReference type="GO" id="GO:0016811">
    <property type="term" value="F:hydrolase activity, acting on carbon-nitrogen (but not peptide) bonds, in linear amides"/>
    <property type="evidence" value="ECO:0007669"/>
    <property type="project" value="TreeGrafter"/>
</dbReference>
<dbReference type="Pfam" id="PF02633">
    <property type="entry name" value="Creatininase"/>
    <property type="match status" value="1"/>
</dbReference>
<dbReference type="SUPFAM" id="SSF102215">
    <property type="entry name" value="Creatininase"/>
    <property type="match status" value="1"/>
</dbReference>
<reference evidence="6 7" key="1">
    <citation type="submission" date="2019-03" db="EMBL/GenBank/DDBJ databases">
        <title>Genomic Encyclopedia of Type Strains, Phase IV (KMG-IV): sequencing the most valuable type-strain genomes for metagenomic binning, comparative biology and taxonomic classification.</title>
        <authorList>
            <person name="Goeker M."/>
        </authorList>
    </citation>
    <scope>NUCLEOTIDE SEQUENCE [LARGE SCALE GENOMIC DNA]</scope>
    <source>
        <strain evidence="6 7">DSM 28559</strain>
    </source>
</reference>
<dbReference type="PANTHER" id="PTHR35005">
    <property type="entry name" value="3-DEHYDRO-SCYLLO-INOSOSE HYDROLASE"/>
    <property type="match status" value="1"/>
</dbReference>
<evidence type="ECO:0000313" key="6">
    <source>
        <dbReference type="EMBL" id="TCO84652.1"/>
    </source>
</evidence>
<dbReference type="GO" id="GO:0009231">
    <property type="term" value="P:riboflavin biosynthetic process"/>
    <property type="evidence" value="ECO:0007669"/>
    <property type="project" value="TreeGrafter"/>
</dbReference>
<accession>A0A4R2LHY8</accession>
<keyword evidence="2" id="KW-0479">Metal-binding</keyword>
<keyword evidence="7" id="KW-1185">Reference proteome</keyword>
<evidence type="ECO:0000256" key="2">
    <source>
        <dbReference type="ARBA" id="ARBA00022723"/>
    </source>
</evidence>
<keyword evidence="3 6" id="KW-0378">Hydrolase</keyword>
<dbReference type="Gene3D" id="3.40.50.10310">
    <property type="entry name" value="Creatininase"/>
    <property type="match status" value="1"/>
</dbReference>
<organism evidence="6 7">
    <name type="scientific">Frisingicoccus caecimuris</name>
    <dbReference type="NCBI Taxonomy" id="1796636"/>
    <lineage>
        <taxon>Bacteria</taxon>
        <taxon>Bacillati</taxon>
        <taxon>Bacillota</taxon>
        <taxon>Clostridia</taxon>
        <taxon>Lachnospirales</taxon>
        <taxon>Lachnospiraceae</taxon>
        <taxon>Frisingicoccus</taxon>
    </lineage>
</organism>
<comment type="similarity">
    <text evidence="5">Belongs to the creatininase superfamily.</text>
</comment>
<proteinExistence type="inferred from homology"/>
<dbReference type="InterPro" id="IPR024087">
    <property type="entry name" value="Creatininase-like_sf"/>
</dbReference>
<evidence type="ECO:0000256" key="4">
    <source>
        <dbReference type="ARBA" id="ARBA00022833"/>
    </source>
</evidence>
<protein>
    <submittedName>
        <fullName evidence="6">Creatinine amidohydrolase</fullName>
    </submittedName>
</protein>
<dbReference type="GO" id="GO:0046872">
    <property type="term" value="F:metal ion binding"/>
    <property type="evidence" value="ECO:0007669"/>
    <property type="project" value="UniProtKB-KW"/>
</dbReference>
<keyword evidence="4" id="KW-0862">Zinc</keyword>
<dbReference type="RefSeq" id="WP_132091335.1">
    <property type="nucleotide sequence ID" value="NZ_JANKAQ010000008.1"/>
</dbReference>